<evidence type="ECO:0000256" key="8">
    <source>
        <dbReference type="ARBA" id="ARBA00023136"/>
    </source>
</evidence>
<evidence type="ECO:0000259" key="10">
    <source>
        <dbReference type="Pfam" id="PF04652"/>
    </source>
</evidence>
<dbReference type="Gene3D" id="1.25.40.270">
    <property type="entry name" value="Vacuolar protein sorting-associated protein vta1"/>
    <property type="match status" value="1"/>
</dbReference>
<evidence type="ECO:0000256" key="1">
    <source>
        <dbReference type="ARBA" id="ARBA00004481"/>
    </source>
</evidence>
<dbReference type="Gene3D" id="1.20.5.420">
    <property type="entry name" value="Immunoglobulin FC, subunit C"/>
    <property type="match status" value="1"/>
</dbReference>
<dbReference type="PANTHER" id="PTHR46009">
    <property type="entry name" value="VACUOLAR PROTEIN SORTING-ASSOCIATED PROTEIN VTA1 HOMOLOG"/>
    <property type="match status" value="1"/>
</dbReference>
<dbReference type="KEGG" id="bbel:109481246"/>
<evidence type="ECO:0000256" key="5">
    <source>
        <dbReference type="ARBA" id="ARBA00022490"/>
    </source>
</evidence>
<evidence type="ECO:0000256" key="3">
    <source>
        <dbReference type="ARBA" id="ARBA00007895"/>
    </source>
</evidence>
<protein>
    <submittedName>
        <fullName evidence="13">Vacuolar protein sorting-associated protein VTA1 homolog</fullName>
    </submittedName>
</protein>
<dbReference type="GO" id="GO:0005771">
    <property type="term" value="C:multivesicular body"/>
    <property type="evidence" value="ECO:0007669"/>
    <property type="project" value="TreeGrafter"/>
</dbReference>
<dbReference type="InterPro" id="IPR041212">
    <property type="entry name" value="Vta1_C"/>
</dbReference>
<evidence type="ECO:0000256" key="2">
    <source>
        <dbReference type="ARBA" id="ARBA00004496"/>
    </source>
</evidence>
<dbReference type="GO" id="GO:0032511">
    <property type="term" value="P:late endosome to vacuole transport via multivesicular body sorting pathway"/>
    <property type="evidence" value="ECO:0007669"/>
    <property type="project" value="InterPro"/>
</dbReference>
<dbReference type="GO" id="GO:0010008">
    <property type="term" value="C:endosome membrane"/>
    <property type="evidence" value="ECO:0007669"/>
    <property type="project" value="UniProtKB-SubCell"/>
</dbReference>
<dbReference type="InterPro" id="IPR039431">
    <property type="entry name" value="Vta1/CALS_N"/>
</dbReference>
<evidence type="ECO:0000313" key="13">
    <source>
        <dbReference type="RefSeq" id="XP_019639347.1"/>
    </source>
</evidence>
<keyword evidence="7" id="KW-0653">Protein transport</keyword>
<dbReference type="AlphaFoldDB" id="A0A6P5A7P1"/>
<feature type="region of interest" description="Disordered" evidence="9">
    <location>
        <begin position="164"/>
        <end position="225"/>
    </location>
</feature>
<sequence length="289" mass="31465">MAAAGSPLPPLPAAFKAVQHHLKTATDHEKRDPVIAYYCRLYSMQTAMAIDSKSNDCRGFLIKLMDLLEQMKTQLQGTDAITNEVVGQAHVENYALRLFSFADNNDRAGTFNKTVVKSFYTASLLFDVLQVFGEISEDLLKHRKYARWKSAYIHDCLRKGETPIAGPFGGEEGGVEAPPPMGFKDLPPQQPGVNQFPPPANQVPPGAHAPPTTPAETPSDVVPSQPAAVSYDNYLQPTASGGVSLTPDEMNKASKMCRYAISALQYEDVPTAVDNLQKALRLLTTGKES</sequence>
<evidence type="ECO:0000259" key="11">
    <source>
        <dbReference type="Pfam" id="PF18097"/>
    </source>
</evidence>
<keyword evidence="5" id="KW-0963">Cytoplasm</keyword>
<dbReference type="FunFam" id="1.20.5.420:FF:000001">
    <property type="entry name" value="Vacuolar protein sorting-associated protein VTA1 homolog"/>
    <property type="match status" value="1"/>
</dbReference>
<accession>A0A6P5A7P1</accession>
<dbReference type="InterPro" id="IPR023175">
    <property type="entry name" value="Vta1/CALS_N_sf"/>
</dbReference>
<keyword evidence="12" id="KW-1185">Reference proteome</keyword>
<dbReference type="Pfam" id="PF04652">
    <property type="entry name" value="Vta1"/>
    <property type="match status" value="1"/>
</dbReference>
<organism evidence="12 13">
    <name type="scientific">Branchiostoma belcheri</name>
    <name type="common">Amphioxus</name>
    <dbReference type="NCBI Taxonomy" id="7741"/>
    <lineage>
        <taxon>Eukaryota</taxon>
        <taxon>Metazoa</taxon>
        <taxon>Chordata</taxon>
        <taxon>Cephalochordata</taxon>
        <taxon>Leptocardii</taxon>
        <taxon>Amphioxiformes</taxon>
        <taxon>Branchiostomatidae</taxon>
        <taxon>Branchiostoma</taxon>
    </lineage>
</organism>
<reference evidence="13" key="1">
    <citation type="submission" date="2025-08" db="UniProtKB">
        <authorList>
            <consortium name="RefSeq"/>
        </authorList>
    </citation>
    <scope>IDENTIFICATION</scope>
    <source>
        <tissue evidence="13">Gonad</tissue>
    </source>
</reference>
<evidence type="ECO:0000256" key="7">
    <source>
        <dbReference type="ARBA" id="ARBA00022927"/>
    </source>
</evidence>
<comment type="similarity">
    <text evidence="3">Belongs to the VTA1 family.</text>
</comment>
<gene>
    <name evidence="13" type="primary">LOC109481246</name>
</gene>
<evidence type="ECO:0000256" key="9">
    <source>
        <dbReference type="SAM" id="MobiDB-lite"/>
    </source>
</evidence>
<keyword evidence="6" id="KW-0967">Endosome</keyword>
<dbReference type="GO" id="GO:0015031">
    <property type="term" value="P:protein transport"/>
    <property type="evidence" value="ECO:0007669"/>
    <property type="project" value="UniProtKB-KW"/>
</dbReference>
<feature type="domain" description="Vta1 C-terminal" evidence="11">
    <location>
        <begin position="247"/>
        <end position="284"/>
    </location>
</feature>
<comment type="subcellular location">
    <subcellularLocation>
        <location evidence="2">Cytoplasm</location>
    </subcellularLocation>
    <subcellularLocation>
        <location evidence="1">Endosome membrane</location>
        <topology evidence="1">Peripheral membrane protein</topology>
    </subcellularLocation>
</comment>
<evidence type="ECO:0000313" key="12">
    <source>
        <dbReference type="Proteomes" id="UP000515135"/>
    </source>
</evidence>
<dbReference type="InterPro" id="IPR044538">
    <property type="entry name" value="Vta1-like"/>
</dbReference>
<name>A0A6P5A7P1_BRABE</name>
<dbReference type="GeneID" id="109481246"/>
<dbReference type="Proteomes" id="UP000515135">
    <property type="component" value="Unplaced"/>
</dbReference>
<dbReference type="Pfam" id="PF18097">
    <property type="entry name" value="Vta1_C"/>
    <property type="match status" value="1"/>
</dbReference>
<feature type="domain" description="Vta1/callose synthase N-terminal" evidence="10">
    <location>
        <begin position="18"/>
        <end position="158"/>
    </location>
</feature>
<evidence type="ECO:0000256" key="4">
    <source>
        <dbReference type="ARBA" id="ARBA00022448"/>
    </source>
</evidence>
<keyword evidence="4" id="KW-0813">Transport</keyword>
<dbReference type="PANTHER" id="PTHR46009:SF1">
    <property type="entry name" value="VACUOLAR PROTEIN SORTING-ASSOCIATED PROTEIN VTA1 HOMOLOG"/>
    <property type="match status" value="1"/>
</dbReference>
<evidence type="ECO:0000256" key="6">
    <source>
        <dbReference type="ARBA" id="ARBA00022753"/>
    </source>
</evidence>
<keyword evidence="8" id="KW-0472">Membrane</keyword>
<dbReference type="OrthoDB" id="391137at2759"/>
<proteinExistence type="inferred from homology"/>
<dbReference type="RefSeq" id="XP_019639347.1">
    <property type="nucleotide sequence ID" value="XM_019783788.1"/>
</dbReference>
<feature type="compositionally biased region" description="Pro residues" evidence="9">
    <location>
        <begin position="196"/>
        <end position="213"/>
    </location>
</feature>